<dbReference type="CDD" id="cd08893">
    <property type="entry name" value="SRPBCC_CalC_Aha1-like_GntR-HTH"/>
    <property type="match status" value="1"/>
</dbReference>
<protein>
    <submittedName>
        <fullName evidence="3">SRPBCC family protein</fullName>
    </submittedName>
</protein>
<evidence type="ECO:0000313" key="3">
    <source>
        <dbReference type="EMBL" id="MEQ3552070.1"/>
    </source>
</evidence>
<dbReference type="Gene3D" id="3.30.530.20">
    <property type="match status" value="1"/>
</dbReference>
<comment type="similarity">
    <text evidence="1">Belongs to the AHA1 family.</text>
</comment>
<evidence type="ECO:0000256" key="1">
    <source>
        <dbReference type="ARBA" id="ARBA00006817"/>
    </source>
</evidence>
<organism evidence="3 4">
    <name type="scientific">Pseudonocardia nematodicida</name>
    <dbReference type="NCBI Taxonomy" id="1206997"/>
    <lineage>
        <taxon>Bacteria</taxon>
        <taxon>Bacillati</taxon>
        <taxon>Actinomycetota</taxon>
        <taxon>Actinomycetes</taxon>
        <taxon>Pseudonocardiales</taxon>
        <taxon>Pseudonocardiaceae</taxon>
        <taxon>Pseudonocardia</taxon>
    </lineage>
</organism>
<name>A0ABV1KC67_9PSEU</name>
<accession>A0ABV1KC67</accession>
<feature type="domain" description="Activator of Hsp90 ATPase homologue 1/2-like C-terminal" evidence="2">
    <location>
        <begin position="20"/>
        <end position="145"/>
    </location>
</feature>
<keyword evidence="4" id="KW-1185">Reference proteome</keyword>
<sequence>MTTTEQSDATYVYTTYIRSTAEQVFRALTTPEFTMQYWGGAELTSDWRVGSRLEAIHPDRDDFIGEILAVEPPGRLSYTFTGRSEEAAGRPPTVVEFTISRFGDEAVKLQVVHTGFTADDKGAEDLRNIGEGWPAILAGLKTLLETDRPLAGPGHFAPRTPARA</sequence>
<dbReference type="InterPro" id="IPR023393">
    <property type="entry name" value="START-like_dom_sf"/>
</dbReference>
<dbReference type="RefSeq" id="WP_349299138.1">
    <property type="nucleotide sequence ID" value="NZ_JBEDNQ010000006.1"/>
</dbReference>
<dbReference type="Pfam" id="PF08327">
    <property type="entry name" value="AHSA1"/>
    <property type="match status" value="1"/>
</dbReference>
<evidence type="ECO:0000313" key="4">
    <source>
        <dbReference type="Proteomes" id="UP001494902"/>
    </source>
</evidence>
<comment type="caution">
    <text evidence="3">The sequence shown here is derived from an EMBL/GenBank/DDBJ whole genome shotgun (WGS) entry which is preliminary data.</text>
</comment>
<evidence type="ECO:0000259" key="2">
    <source>
        <dbReference type="Pfam" id="PF08327"/>
    </source>
</evidence>
<proteinExistence type="inferred from homology"/>
<dbReference type="InterPro" id="IPR013538">
    <property type="entry name" value="ASHA1/2-like_C"/>
</dbReference>
<reference evidence="3 4" key="1">
    <citation type="submission" date="2024-03" db="EMBL/GenBank/DDBJ databases">
        <title>Draft genome sequence of Pseudonocardia nematodicida JCM 31783.</title>
        <authorList>
            <person name="Butdee W."/>
            <person name="Duangmal K."/>
        </authorList>
    </citation>
    <scope>NUCLEOTIDE SEQUENCE [LARGE SCALE GENOMIC DNA]</scope>
    <source>
        <strain evidence="3 4">JCM 31783</strain>
    </source>
</reference>
<dbReference type="Proteomes" id="UP001494902">
    <property type="component" value="Unassembled WGS sequence"/>
</dbReference>
<gene>
    <name evidence="3" type="ORF">WIS52_16470</name>
</gene>
<dbReference type="EMBL" id="JBEDNQ010000006">
    <property type="protein sequence ID" value="MEQ3552070.1"/>
    <property type="molecule type" value="Genomic_DNA"/>
</dbReference>
<dbReference type="SUPFAM" id="SSF55961">
    <property type="entry name" value="Bet v1-like"/>
    <property type="match status" value="1"/>
</dbReference>